<dbReference type="CDD" id="cd02440">
    <property type="entry name" value="AdoMet_MTases"/>
    <property type="match status" value="1"/>
</dbReference>
<dbReference type="Pfam" id="PF06325">
    <property type="entry name" value="PrmA"/>
    <property type="match status" value="1"/>
</dbReference>
<accession>D3Q9K2</accession>
<dbReference type="HOGENOM" id="CLU_1271631_0_0_11"/>
<keyword evidence="2" id="KW-1185">Reference proteome</keyword>
<organism evidence="1 2">
    <name type="scientific">Stackebrandtia nassauensis (strain DSM 44728 / CIP 108903 / NRRL B-16338 / NBRC 102104 / LLR-40K-21)</name>
    <dbReference type="NCBI Taxonomy" id="446470"/>
    <lineage>
        <taxon>Bacteria</taxon>
        <taxon>Bacillati</taxon>
        <taxon>Actinomycetota</taxon>
        <taxon>Actinomycetes</taxon>
        <taxon>Glycomycetales</taxon>
        <taxon>Glycomycetaceae</taxon>
        <taxon>Stackebrandtia</taxon>
    </lineage>
</organism>
<dbReference type="InterPro" id="IPR029063">
    <property type="entry name" value="SAM-dependent_MTases_sf"/>
</dbReference>
<proteinExistence type="predicted"/>
<dbReference type="OrthoDB" id="5193463at2"/>
<dbReference type="STRING" id="446470.Snas_3013"/>
<sequence length="217" mass="23113">MDAAEIETWTTLGSQLEASQGVHRPSTFSAFLATTMADCRGQVVVDAGCGAGLVTVAALTAGARHVVAQDYDAAALADTASNVVKHLGNEARSRLSLWEADWRHLAPMRADVLAVNPPQRPTALLPDVPAAERHLHDGGGSDGLDGIRLVLDHAGSTRVRTTAAAALDLTTLDHHGWHEPRSIASALLPFNAAWRRLLPDLRGRVNVWEFTRNIGGS</sequence>
<dbReference type="Proteomes" id="UP000000844">
    <property type="component" value="Chromosome"/>
</dbReference>
<dbReference type="SUPFAM" id="SSF53335">
    <property type="entry name" value="S-adenosyl-L-methionine-dependent methyltransferases"/>
    <property type="match status" value="1"/>
</dbReference>
<protein>
    <recommendedName>
        <fullName evidence="3">Methyltransferase small</fullName>
    </recommendedName>
</protein>
<dbReference type="RefSeq" id="WP_013018255.1">
    <property type="nucleotide sequence ID" value="NC_013947.1"/>
</dbReference>
<dbReference type="eggNOG" id="COG2890">
    <property type="taxonomic scope" value="Bacteria"/>
</dbReference>
<name>D3Q9K2_STANL</name>
<evidence type="ECO:0008006" key="3">
    <source>
        <dbReference type="Google" id="ProtNLM"/>
    </source>
</evidence>
<evidence type="ECO:0000313" key="1">
    <source>
        <dbReference type="EMBL" id="ADD42684.1"/>
    </source>
</evidence>
<dbReference type="EMBL" id="CP001778">
    <property type="protein sequence ID" value="ADD42684.1"/>
    <property type="molecule type" value="Genomic_DNA"/>
</dbReference>
<dbReference type="Gene3D" id="3.40.50.150">
    <property type="entry name" value="Vaccinia Virus protein VP39"/>
    <property type="match status" value="1"/>
</dbReference>
<dbReference type="KEGG" id="sna:Snas_3013"/>
<evidence type="ECO:0000313" key="2">
    <source>
        <dbReference type="Proteomes" id="UP000000844"/>
    </source>
</evidence>
<reference evidence="1 2" key="1">
    <citation type="journal article" date="2009" name="Stand. Genomic Sci.">
        <title>Complete genome sequence of Stackebrandtia nassauensis type strain (LLR-40K-21).</title>
        <authorList>
            <person name="Munk C."/>
            <person name="Lapidus A."/>
            <person name="Copeland A."/>
            <person name="Jando M."/>
            <person name="Mayilraj S."/>
            <person name="Glavina Del Rio T."/>
            <person name="Nolan M."/>
            <person name="Chen F."/>
            <person name="Lucas S."/>
            <person name="Tice H."/>
            <person name="Cheng J.F."/>
            <person name="Han C."/>
            <person name="Detter J.C."/>
            <person name="Bruce D."/>
            <person name="Goodwin L."/>
            <person name="Chain P."/>
            <person name="Pitluck S."/>
            <person name="Goker M."/>
            <person name="Ovchinikova G."/>
            <person name="Pati A."/>
            <person name="Ivanova N."/>
            <person name="Mavromatis K."/>
            <person name="Chen A."/>
            <person name="Palaniappan K."/>
            <person name="Land M."/>
            <person name="Hauser L."/>
            <person name="Chang Y.J."/>
            <person name="Jeffries C.D."/>
            <person name="Bristow J."/>
            <person name="Eisen J.A."/>
            <person name="Markowitz V."/>
            <person name="Hugenholtz P."/>
            <person name="Kyrpides N.C."/>
            <person name="Klenk H.P."/>
        </authorList>
    </citation>
    <scope>NUCLEOTIDE SEQUENCE [LARGE SCALE GENOMIC DNA]</scope>
    <source>
        <strain evidence="2">DSM 44728 / CIP 108903 / NRRL B-16338 / NBRC 102104 / LLR-40K-21</strain>
    </source>
</reference>
<dbReference type="AlphaFoldDB" id="D3Q9K2"/>
<gene>
    <name evidence="1" type="ordered locus">Snas_3013</name>
</gene>